<dbReference type="GO" id="GO:0035515">
    <property type="term" value="F:oxidative RNA demethylase activity"/>
    <property type="evidence" value="ECO:0007669"/>
    <property type="project" value="TreeGrafter"/>
</dbReference>
<organism evidence="7 8">
    <name type="scientific">Gluconacetobacter diazotrophicus (strain ATCC 49037 / DSM 5601 / CCUG 37298 / CIP 103539 / LMG 7603 / PAl5)</name>
    <dbReference type="NCBI Taxonomy" id="272568"/>
    <lineage>
        <taxon>Bacteria</taxon>
        <taxon>Pseudomonadati</taxon>
        <taxon>Pseudomonadota</taxon>
        <taxon>Alphaproteobacteria</taxon>
        <taxon>Acetobacterales</taxon>
        <taxon>Acetobacteraceae</taxon>
        <taxon>Gluconacetobacter</taxon>
    </lineage>
</organism>
<dbReference type="InterPro" id="IPR037151">
    <property type="entry name" value="AlkB-like_sf"/>
</dbReference>
<dbReference type="Proteomes" id="UP000001176">
    <property type="component" value="Chromosome"/>
</dbReference>
<keyword evidence="1 6" id="KW-0479">Metal-binding</keyword>
<feature type="binding site" evidence="5">
    <location>
        <position position="173"/>
    </location>
    <ligand>
        <name>substrate</name>
    </ligand>
</feature>
<feature type="binding site" evidence="5">
    <location>
        <begin position="88"/>
        <end position="90"/>
    </location>
    <ligand>
        <name>substrate</name>
    </ligand>
</feature>
<evidence type="ECO:0000256" key="6">
    <source>
        <dbReference type="PIRSR" id="PIRSR604574-2"/>
    </source>
</evidence>
<proteinExistence type="predicted"/>
<dbReference type="KEGG" id="gdj:Gdia_1198"/>
<sequence length="225" mass="24490">MPHPSRPPDADTHPSLELDTGGRDRVLGPGAMVLAGFARAIAPDLIAMVDMVARTAPFRRMSTPSGRTMSVAMTNCGTAGWVSDTKGYRYDPMDPLSGHPWPALPALFADLAARAASRAGFSEFHPDACLINRYEPGTRLTLHQDRDEHDFSQPIVSVSLGLPAIFLWGGPARSDRVRRVPLEHGDVVVWGGPARLVHHGIHPLTEGMHPLTGRARLNLTFRRAM</sequence>
<dbReference type="eggNOG" id="COG3145">
    <property type="taxonomic scope" value="Bacteria"/>
</dbReference>
<reference evidence="7 8" key="1">
    <citation type="journal article" date="2009" name="BMC Genomics">
        <title>Complete genome sequence of the sugarcane nitrogen-fixing endophyte Gluconacetobacter diazotrophicus Pal5.</title>
        <authorList>
            <person name="Bertalan M."/>
            <person name="Albano R."/>
            <person name="Padua V."/>
            <person name="Rouws L."/>
            <person name="Rojas C."/>
            <person name="Hemerly A."/>
            <person name="Teixeira K."/>
            <person name="Schwab S."/>
            <person name="Araujo J."/>
            <person name="Oliveira A."/>
            <person name="Franca L."/>
            <person name="Magalhaes V."/>
            <person name="Alqueres S."/>
            <person name="Cardoso A."/>
            <person name="Almeida W."/>
            <person name="Loureiro M.M."/>
            <person name="Nogueira E."/>
            <person name="Cidade D."/>
            <person name="Oliveira D."/>
            <person name="Simao T."/>
            <person name="Macedo J."/>
            <person name="Valadao A."/>
            <person name="Dreschsel M."/>
            <person name="Freitas F."/>
            <person name="Vidal M."/>
            <person name="Guedes H."/>
            <person name="Rodrigues E."/>
            <person name="Meneses C."/>
            <person name="Brioso P."/>
            <person name="Pozzer L."/>
            <person name="Figueiredo D."/>
            <person name="Montano H."/>
            <person name="Junior J."/>
            <person name="Filho G."/>
            <person name="Flores V."/>
            <person name="Ferreira B."/>
            <person name="Branco A."/>
            <person name="Gonzalez P."/>
            <person name="Guillobel H."/>
            <person name="Lemos M."/>
            <person name="Seibel L."/>
            <person name="Macedo J."/>
            <person name="Alves-Ferreira M."/>
            <person name="Sachetto-Martins G."/>
            <person name="Coelho A."/>
            <person name="Santos E."/>
            <person name="Amaral G."/>
            <person name="Neves A."/>
            <person name="Pacheco A.B."/>
            <person name="Carvalho D."/>
            <person name="Lery L."/>
            <person name="Bisch P."/>
            <person name="Rossle S.C."/>
            <person name="Urmenyi T."/>
            <person name="Kruger W.V."/>
            <person name="Martins O."/>
            <person name="Baldani J.I."/>
            <person name="Ferreira P.C."/>
        </authorList>
    </citation>
    <scope>NUCLEOTIDE SEQUENCE [LARGE SCALE GENOMIC DNA]</scope>
    <source>
        <strain evidence="8">ATCC 49037 / DSM 5601 / CCUG 37298 / CIP 103539 / LMG 7603 / PAl5</strain>
    </source>
</reference>
<dbReference type="InterPro" id="IPR005123">
    <property type="entry name" value="Oxoglu/Fe-dep_dioxygenase_dom"/>
</dbReference>
<dbReference type="OrthoDB" id="9796932at2"/>
<evidence type="ECO:0000256" key="5">
    <source>
        <dbReference type="PIRSR" id="PIRSR604574-1"/>
    </source>
</evidence>
<keyword evidence="3" id="KW-0560">Oxidoreductase</keyword>
<feature type="binding site" evidence="5">
    <location>
        <begin position="216"/>
        <end position="222"/>
    </location>
    <ligand>
        <name>2-oxoglutarate</name>
        <dbReference type="ChEBI" id="CHEBI:16810"/>
    </ligand>
</feature>
<feature type="binding site" evidence="5">
    <location>
        <position position="81"/>
    </location>
    <ligand>
        <name>substrate</name>
    </ligand>
</feature>
<evidence type="ECO:0000256" key="2">
    <source>
        <dbReference type="ARBA" id="ARBA00022964"/>
    </source>
</evidence>
<dbReference type="AlphaFoldDB" id="A9HB37"/>
<evidence type="ECO:0000256" key="1">
    <source>
        <dbReference type="ARBA" id="ARBA00022723"/>
    </source>
</evidence>
<feature type="binding site" evidence="5">
    <location>
        <position position="147"/>
    </location>
    <ligand>
        <name>substrate</name>
    </ligand>
</feature>
<name>A9HB37_GLUDA</name>
<accession>A9HB37</accession>
<evidence type="ECO:0000256" key="4">
    <source>
        <dbReference type="ARBA" id="ARBA00023004"/>
    </source>
</evidence>
<dbReference type="SUPFAM" id="SSF51197">
    <property type="entry name" value="Clavaminate synthase-like"/>
    <property type="match status" value="1"/>
</dbReference>
<feature type="binding site" evidence="6">
    <location>
        <position position="199"/>
    </location>
    <ligand>
        <name>Fe cation</name>
        <dbReference type="ChEBI" id="CHEBI:24875"/>
        <note>catalytic</note>
    </ligand>
</feature>
<dbReference type="PROSITE" id="PS51471">
    <property type="entry name" value="FE2OG_OXY"/>
    <property type="match status" value="1"/>
</dbReference>
<dbReference type="HOGENOM" id="CLU_039677_1_1_5"/>
<dbReference type="EMBL" id="AM889285">
    <property type="protein sequence ID" value="CAP54762.1"/>
    <property type="molecule type" value="Genomic_DNA"/>
</dbReference>
<dbReference type="GO" id="GO:0005737">
    <property type="term" value="C:cytoplasm"/>
    <property type="evidence" value="ECO:0007669"/>
    <property type="project" value="TreeGrafter"/>
</dbReference>
<feature type="binding site" evidence="6">
    <location>
        <position position="145"/>
    </location>
    <ligand>
        <name>Fe cation</name>
        <dbReference type="ChEBI" id="CHEBI:24875"/>
        <note>catalytic</note>
    </ligand>
</feature>
<feature type="binding site" evidence="5">
    <location>
        <begin position="132"/>
        <end position="134"/>
    </location>
    <ligand>
        <name>2-oxoglutarate</name>
        <dbReference type="ChEBI" id="CHEBI:16810"/>
    </ligand>
</feature>
<keyword evidence="2" id="KW-0223">Dioxygenase</keyword>
<keyword evidence="4 6" id="KW-0408">Iron</keyword>
<dbReference type="InterPro" id="IPR027450">
    <property type="entry name" value="AlkB-like"/>
</dbReference>
<dbReference type="GO" id="GO:0035513">
    <property type="term" value="P:oxidative RNA demethylation"/>
    <property type="evidence" value="ECO:0007669"/>
    <property type="project" value="TreeGrafter"/>
</dbReference>
<keyword evidence="8" id="KW-1185">Reference proteome</keyword>
<dbReference type="KEGG" id="gdi:GDI0819"/>
<dbReference type="NCBIfam" id="NF011930">
    <property type="entry name" value="PRK15401.1"/>
    <property type="match status" value="1"/>
</dbReference>
<evidence type="ECO:0000256" key="3">
    <source>
        <dbReference type="ARBA" id="ARBA00023002"/>
    </source>
</evidence>
<evidence type="ECO:0000313" key="7">
    <source>
        <dbReference type="EMBL" id="CAP54762.1"/>
    </source>
</evidence>
<dbReference type="GO" id="GO:0008198">
    <property type="term" value="F:ferrous iron binding"/>
    <property type="evidence" value="ECO:0007669"/>
    <property type="project" value="TreeGrafter"/>
</dbReference>
<protein>
    <submittedName>
        <fullName evidence="7">Putative alkylated DNA repair protein alkB</fullName>
    </submittedName>
</protein>
<feature type="binding site" evidence="6">
    <location>
        <position position="143"/>
    </location>
    <ligand>
        <name>Fe cation</name>
        <dbReference type="ChEBI" id="CHEBI:24875"/>
        <note>catalytic</note>
    </ligand>
</feature>
<dbReference type="Pfam" id="PF13532">
    <property type="entry name" value="2OG-FeII_Oxy_2"/>
    <property type="match status" value="1"/>
</dbReference>
<dbReference type="RefSeq" id="WP_012223584.1">
    <property type="nucleotide sequence ID" value="NC_010125.1"/>
</dbReference>
<dbReference type="PANTHER" id="PTHR16557">
    <property type="entry name" value="ALKYLATED DNA REPAIR PROTEIN ALKB-RELATED"/>
    <property type="match status" value="1"/>
</dbReference>
<comment type="cofactor">
    <cofactor evidence="6">
        <name>Fe(2+)</name>
        <dbReference type="ChEBI" id="CHEBI:29033"/>
    </cofactor>
    <text evidence="6">Binds 1 Fe(2+) ion per subunit.</text>
</comment>
<dbReference type="STRING" id="272568.GDI0819"/>
<dbReference type="Gene3D" id="2.60.120.590">
    <property type="entry name" value="Alpha-ketoglutarate-dependent dioxygenase AlkB-like"/>
    <property type="match status" value="1"/>
</dbReference>
<dbReference type="PANTHER" id="PTHR16557:SF2">
    <property type="entry name" value="NUCLEIC ACID DIOXYGENASE ALKBH1"/>
    <property type="match status" value="1"/>
</dbReference>
<gene>
    <name evidence="7" type="primary">alkB</name>
    <name evidence="7" type="ordered locus">GDI0819</name>
</gene>
<dbReference type="GO" id="GO:0035516">
    <property type="term" value="F:broad specificity oxidative DNA demethylase activity"/>
    <property type="evidence" value="ECO:0007669"/>
    <property type="project" value="TreeGrafter"/>
</dbReference>
<dbReference type="InterPro" id="IPR004574">
    <property type="entry name" value="Alkb"/>
</dbReference>
<evidence type="ECO:0000313" key="8">
    <source>
        <dbReference type="Proteomes" id="UP000001176"/>
    </source>
</evidence>